<dbReference type="OrthoDB" id="271452at2"/>
<dbReference type="AlphaFoldDB" id="A0A5R9GN51"/>
<name>A0A5R9GN51_9PROT</name>
<dbReference type="Proteomes" id="UP000306585">
    <property type="component" value="Unassembled WGS sequence"/>
</dbReference>
<keyword evidence="2" id="KW-1185">Reference proteome</keyword>
<sequence>MVLTGEQMLVYQIDAQNRICALSENWLDFTNLNGADERCTPAQLIGRPLLSCFDAETACLYQLVIDAVRASGESIVLSIRCDSSSMRRLIRLEVHRLADGRVEFNSRLLWSEHRECMQLLRADNDLSDHHLPICSFCKKIRLDEKWLEVEQVTNQLRLFEAERMPVLISACCPDCSRMVHAAVDRIDVNRP</sequence>
<gene>
    <name evidence="1" type="ORF">FEF65_05030</name>
</gene>
<evidence type="ECO:0000313" key="2">
    <source>
        <dbReference type="Proteomes" id="UP000306585"/>
    </source>
</evidence>
<evidence type="ECO:0000313" key="1">
    <source>
        <dbReference type="EMBL" id="TLS67816.1"/>
    </source>
</evidence>
<dbReference type="RefSeq" id="WP_138238712.1">
    <property type="nucleotide sequence ID" value="NZ_VBRY01000004.1"/>
</dbReference>
<protein>
    <recommendedName>
        <fullName evidence="3">PAS domain-containing protein</fullName>
    </recommendedName>
</protein>
<comment type="caution">
    <text evidence="1">The sequence shown here is derived from an EMBL/GenBank/DDBJ whole genome shotgun (WGS) entry which is preliminary data.</text>
</comment>
<proteinExistence type="predicted"/>
<dbReference type="EMBL" id="VBRY01000004">
    <property type="protein sequence ID" value="TLS67816.1"/>
    <property type="molecule type" value="Genomic_DNA"/>
</dbReference>
<reference evidence="1 2" key="1">
    <citation type="journal article" date="2019" name="Appl. Environ. Microbiol.">
        <title>Environmental Evidence and Genomic Insight of Iron-oxidizing Bacteria Preference Towards More Corrosion Resistant Stainless Steel at Higher Salinities.</title>
        <authorList>
            <person name="Garrison C.E."/>
            <person name="Price K.A."/>
            <person name="Field E.K."/>
        </authorList>
    </citation>
    <scope>NUCLEOTIDE SEQUENCE [LARGE SCALE GENOMIC DNA]</scope>
    <source>
        <strain evidence="1 2">P3</strain>
    </source>
</reference>
<accession>A0A5R9GN51</accession>
<organism evidence="1 2">
    <name type="scientific">Mariprofundus erugo</name>
    <dbReference type="NCBI Taxonomy" id="2528639"/>
    <lineage>
        <taxon>Bacteria</taxon>
        <taxon>Pseudomonadati</taxon>
        <taxon>Pseudomonadota</taxon>
        <taxon>Candidatius Mariprofundia</taxon>
        <taxon>Mariprofundales</taxon>
        <taxon>Mariprofundaceae</taxon>
        <taxon>Mariprofundus</taxon>
    </lineage>
</organism>
<evidence type="ECO:0008006" key="3">
    <source>
        <dbReference type="Google" id="ProtNLM"/>
    </source>
</evidence>